<evidence type="ECO:0000256" key="1">
    <source>
        <dbReference type="ARBA" id="ARBA00022884"/>
    </source>
</evidence>
<dbReference type="InterPro" id="IPR004087">
    <property type="entry name" value="KH_dom"/>
</dbReference>
<evidence type="ECO:0000259" key="3">
    <source>
        <dbReference type="SMART" id="SM00322"/>
    </source>
</evidence>
<protein>
    <submittedName>
        <fullName evidence="5">KH domain-containing, RNA-binding, signal transduction-associated protein 3 isoform X1</fullName>
    </submittedName>
</protein>
<dbReference type="InterPro" id="IPR036612">
    <property type="entry name" value="KH_dom_type_1_sf"/>
</dbReference>
<dbReference type="KEGG" id="ccin:107274785"/>
<dbReference type="GO" id="GO:0005634">
    <property type="term" value="C:nucleus"/>
    <property type="evidence" value="ECO:0007669"/>
    <property type="project" value="TreeGrafter"/>
</dbReference>
<feature type="region of interest" description="Disordered" evidence="2">
    <location>
        <begin position="361"/>
        <end position="413"/>
    </location>
</feature>
<sequence length="413" mass="47007">MVGCEFCIVSSLNNTVMADRSSNGEYKYQRDDSMENKPRIPLEKERDEKDHQADKAGEYVRELLQEKLELDAQKWPNAHRLIDQEIQKTQAIGKPLRDPKYVDIYREKPIRVAVKVLVPVREHPKFNFVGKLLGPKGNSMKRLQEETMCKMAVLGRGSMKDRQKEEECRQSLDPKYAHLSDDLHVEIAALAPPAEAHARIAFALAEVRKYLIPDNNDNIRQEQMREMELSMAEDPTAAEERRPSARAGGILRPTSRPAVPRSSRAILPPPSSRGPITRPVPAKTKVFSILDRARVAMDQSYGTSSRRYDAPTPPPSSRVASHHDYDYHASSSSSSRYADRHYTSSSVDELYPSSRYTTYEYEDDAVPHSSHEYYESSDYPEESSSRAWKSYKTTTTSGSSSRYRNAPYSRPSK</sequence>
<dbReference type="PANTHER" id="PTHR11208">
    <property type="entry name" value="RNA-BINDING PROTEIN RELATED"/>
    <property type="match status" value="1"/>
</dbReference>
<dbReference type="InterPro" id="IPR045071">
    <property type="entry name" value="BBP-like"/>
</dbReference>
<dbReference type="RefSeq" id="XP_015609782.1">
    <property type="nucleotide sequence ID" value="XM_015754296.2"/>
</dbReference>
<dbReference type="Gene3D" id="3.30.1370.10">
    <property type="entry name" value="K Homology domain, type 1"/>
    <property type="match status" value="1"/>
</dbReference>
<keyword evidence="1" id="KW-0694">RNA-binding</keyword>
<dbReference type="CDD" id="cd22384">
    <property type="entry name" value="KH-I_KHDRBS"/>
    <property type="match status" value="1"/>
</dbReference>
<dbReference type="SMART" id="SM00322">
    <property type="entry name" value="KH"/>
    <property type="match status" value="1"/>
</dbReference>
<keyword evidence="4" id="KW-1185">Reference proteome</keyword>
<evidence type="ECO:0000313" key="4">
    <source>
        <dbReference type="Proteomes" id="UP000694920"/>
    </source>
</evidence>
<evidence type="ECO:0000256" key="2">
    <source>
        <dbReference type="SAM" id="MobiDB-lite"/>
    </source>
</evidence>
<dbReference type="AlphaFoldDB" id="A0AAJ7CG18"/>
<dbReference type="InterPro" id="IPR055256">
    <property type="entry name" value="KH_1_KHDC4/BBP-like"/>
</dbReference>
<gene>
    <name evidence="5" type="primary">LOC107274785</name>
</gene>
<feature type="region of interest" description="Disordered" evidence="2">
    <location>
        <begin position="300"/>
        <end position="346"/>
    </location>
</feature>
<dbReference type="GeneID" id="107274785"/>
<dbReference type="GO" id="GO:0003729">
    <property type="term" value="F:mRNA binding"/>
    <property type="evidence" value="ECO:0007669"/>
    <property type="project" value="TreeGrafter"/>
</dbReference>
<dbReference type="FunFam" id="3.30.1370.10:FF:000052">
    <property type="entry name" value="Kep1, isoform A"/>
    <property type="match status" value="1"/>
</dbReference>
<feature type="region of interest" description="Disordered" evidence="2">
    <location>
        <begin position="229"/>
        <end position="280"/>
    </location>
</feature>
<reference evidence="5" key="1">
    <citation type="submission" date="2025-08" db="UniProtKB">
        <authorList>
            <consortium name="RefSeq"/>
        </authorList>
    </citation>
    <scope>IDENTIFICATION</scope>
</reference>
<dbReference type="Proteomes" id="UP000694920">
    <property type="component" value="Unplaced"/>
</dbReference>
<feature type="compositionally biased region" description="Basic and acidic residues" evidence="2">
    <location>
        <begin position="365"/>
        <end position="374"/>
    </location>
</feature>
<organism evidence="4 5">
    <name type="scientific">Cephus cinctus</name>
    <name type="common">Wheat stem sawfly</name>
    <dbReference type="NCBI Taxonomy" id="211228"/>
    <lineage>
        <taxon>Eukaryota</taxon>
        <taxon>Metazoa</taxon>
        <taxon>Ecdysozoa</taxon>
        <taxon>Arthropoda</taxon>
        <taxon>Hexapoda</taxon>
        <taxon>Insecta</taxon>
        <taxon>Pterygota</taxon>
        <taxon>Neoptera</taxon>
        <taxon>Endopterygota</taxon>
        <taxon>Hymenoptera</taxon>
        <taxon>Cephoidea</taxon>
        <taxon>Cephidae</taxon>
        <taxon>Cephus</taxon>
    </lineage>
</organism>
<dbReference type="Pfam" id="PF22675">
    <property type="entry name" value="KH-I_KHDC4-BBP"/>
    <property type="match status" value="1"/>
</dbReference>
<evidence type="ECO:0000313" key="5">
    <source>
        <dbReference type="RefSeq" id="XP_015609782.1"/>
    </source>
</evidence>
<name>A0AAJ7CG18_CEPCN</name>
<feature type="domain" description="K Homology" evidence="3">
    <location>
        <begin position="110"/>
        <end position="208"/>
    </location>
</feature>
<dbReference type="SUPFAM" id="SSF54791">
    <property type="entry name" value="Eukaryotic type KH-domain (KH-domain type I)"/>
    <property type="match status" value="1"/>
</dbReference>
<dbReference type="GO" id="GO:0000381">
    <property type="term" value="P:regulation of alternative mRNA splicing, via spliceosome"/>
    <property type="evidence" value="ECO:0007669"/>
    <property type="project" value="TreeGrafter"/>
</dbReference>
<feature type="compositionally biased region" description="Basic and acidic residues" evidence="2">
    <location>
        <begin position="27"/>
        <end position="53"/>
    </location>
</feature>
<feature type="region of interest" description="Disordered" evidence="2">
    <location>
        <begin position="23"/>
        <end position="53"/>
    </location>
</feature>
<accession>A0AAJ7CG18</accession>
<dbReference type="PANTHER" id="PTHR11208:SF42">
    <property type="entry name" value="QUAKING RELATED 54B, ISOFORM E"/>
    <property type="match status" value="1"/>
</dbReference>
<proteinExistence type="predicted"/>